<evidence type="ECO:0000256" key="1">
    <source>
        <dbReference type="SAM" id="Phobius"/>
    </source>
</evidence>
<feature type="transmembrane region" description="Helical" evidence="1">
    <location>
        <begin position="61"/>
        <end position="83"/>
    </location>
</feature>
<feature type="transmembrane region" description="Helical" evidence="1">
    <location>
        <begin position="37"/>
        <end position="54"/>
    </location>
</feature>
<proteinExistence type="predicted"/>
<dbReference type="Proteomes" id="UP000267516">
    <property type="component" value="Segment"/>
</dbReference>
<evidence type="ECO:0000313" key="2">
    <source>
        <dbReference type="EMBL" id="ATU83495.1"/>
    </source>
</evidence>
<keyword evidence="1" id="KW-1133">Transmembrane helix</keyword>
<keyword evidence="1" id="KW-0812">Transmembrane</keyword>
<reference evidence="2" key="1">
    <citation type="journal article" date="2018" name="Aquaculture">
        <title>Complete genome sequence of a white spot syndrome virus associated with a disease incursion in Australia.</title>
        <authorList>
            <person name="Oakey J."/>
            <person name="Smith C.S."/>
        </authorList>
    </citation>
    <scope>NUCLEOTIDE SEQUENCE [LARGE SCALE GENOMIC DNA]</scope>
    <source>
        <strain evidence="2">WSSV-AU</strain>
    </source>
</reference>
<dbReference type="EMBL" id="MF768985">
    <property type="protein sequence ID" value="ATU83495.1"/>
    <property type="molecule type" value="Genomic_DNA"/>
</dbReference>
<sequence>MLMTIFVVFSTTSFKYNPTRSELLVKSSFSSGVASPSLLSLFAALNCFNILIVISSSVINAAFFCTSAMIVFVSVSLVAPANLKTYSLGFSSSTSSTSISTESFSITKSRRAVSSAVFNAASVSADISNSKYSAGFSLTALRSRPFTKSSKVFTGSSSFSSSIFLFFDFFI</sequence>
<protein>
    <submittedName>
        <fullName evidence="2">ORF1046</fullName>
    </submittedName>
</protein>
<name>A0A2D3I525_9VIRU</name>
<accession>A0A2D3I525</accession>
<keyword evidence="1" id="KW-0472">Membrane</keyword>
<organism evidence="2">
    <name type="scientific">White spot syndrome virus</name>
    <dbReference type="NCBI Taxonomy" id="342409"/>
    <lineage>
        <taxon>Viruses</taxon>
        <taxon>Viruses incertae sedis</taxon>
        <taxon>Naldaviricetes</taxon>
        <taxon>Nimaviridae</taxon>
        <taxon>Whispovirus</taxon>
    </lineage>
</organism>